<dbReference type="InterPro" id="IPR016163">
    <property type="entry name" value="Ald_DH_C"/>
</dbReference>
<proteinExistence type="inferred from homology"/>
<evidence type="ECO:0000256" key="2">
    <source>
        <dbReference type="ARBA" id="ARBA00023002"/>
    </source>
</evidence>
<dbReference type="InterPro" id="IPR016161">
    <property type="entry name" value="Ald_DH/histidinol_DH"/>
</dbReference>
<comment type="similarity">
    <text evidence="1 3 5">Belongs to the aldehyde dehydrogenase family.</text>
</comment>
<keyword evidence="2 3" id="KW-0560">Oxidoreductase</keyword>
<dbReference type="CDD" id="cd07136">
    <property type="entry name" value="ALDH_YwdH-P39616"/>
    <property type="match status" value="1"/>
</dbReference>
<dbReference type="InterPro" id="IPR029510">
    <property type="entry name" value="Ald_DH_CS_GLU"/>
</dbReference>
<dbReference type="EMBL" id="BAABDL010000125">
    <property type="protein sequence ID" value="GAA4077766.1"/>
    <property type="molecule type" value="Genomic_DNA"/>
</dbReference>
<dbReference type="Gene3D" id="3.40.309.10">
    <property type="entry name" value="Aldehyde Dehydrogenase, Chain A, domain 2"/>
    <property type="match status" value="1"/>
</dbReference>
<feature type="active site" evidence="4">
    <location>
        <position position="206"/>
    </location>
</feature>
<feature type="domain" description="Aldehyde dehydrogenase" evidence="6">
    <location>
        <begin position="18"/>
        <end position="424"/>
    </location>
</feature>
<evidence type="ECO:0000259" key="6">
    <source>
        <dbReference type="Pfam" id="PF00171"/>
    </source>
</evidence>
<organism evidence="7 8">
    <name type="scientific">Amphibacillus indicireducens</name>
    <dbReference type="NCBI Taxonomy" id="1076330"/>
    <lineage>
        <taxon>Bacteria</taxon>
        <taxon>Bacillati</taxon>
        <taxon>Bacillota</taxon>
        <taxon>Bacilli</taxon>
        <taxon>Bacillales</taxon>
        <taxon>Bacillaceae</taxon>
        <taxon>Amphibacillus</taxon>
    </lineage>
</organism>
<gene>
    <name evidence="7" type="ORF">GCM10022410_23010</name>
</gene>
<accession>A0ABP7VZH6</accession>
<dbReference type="InterPro" id="IPR016160">
    <property type="entry name" value="Ald_DH_CS_CYS"/>
</dbReference>
<dbReference type="PANTHER" id="PTHR43570">
    <property type="entry name" value="ALDEHYDE DEHYDROGENASE"/>
    <property type="match status" value="1"/>
</dbReference>
<evidence type="ECO:0000256" key="3">
    <source>
        <dbReference type="PIRNR" id="PIRNR036492"/>
    </source>
</evidence>
<protein>
    <recommendedName>
        <fullName evidence="3">Aldehyde dehydrogenase</fullName>
    </recommendedName>
</protein>
<keyword evidence="8" id="KW-1185">Reference proteome</keyword>
<dbReference type="PIRSF" id="PIRSF036492">
    <property type="entry name" value="ALDH"/>
    <property type="match status" value="1"/>
</dbReference>
<evidence type="ECO:0000313" key="8">
    <source>
        <dbReference type="Proteomes" id="UP001501734"/>
    </source>
</evidence>
<dbReference type="SUPFAM" id="SSF53720">
    <property type="entry name" value="ALDH-like"/>
    <property type="match status" value="1"/>
</dbReference>
<dbReference type="InterPro" id="IPR015590">
    <property type="entry name" value="Aldehyde_DH_dom"/>
</dbReference>
<name>A0ABP7VZH6_9BACI</name>
<sequence>MDILERQKDYFYSGITRPYQYRKKALNLLKASIKANEEKLLKALQTDLNKSDFEAFTTEIGIVYAEIDFVLKNLKKWMKPKRVKTPLTHIGSVSKIYPDPYGASLIISPWNYPFQLAMTPLIGAIAGGNTAVIKPSELTPTVSNLIKEIISQTFVEDYVAVGLGGAEKSQELLNMPFDYIFFTGSVAVGKIVMEKASQHLIPITLELGGKSPVIVHEDASLKLAAKRVAWGKFTNSGQTCVAPDYLFVHENVKAQFLNYFTEAINQLYGDHPVNNPNYGKIVNDKHFHRLRGYLKSGKLYYGGKVNPDKRIIEPTVLVDVDQNDPIMTEEIFGPILPVLTYSNLNEAIDYIRRQPKPLSFYFFSETAHYQDTVLEQISFGGGCINDTLYHLGTPHLPFGGVGESGMGSYRGKHSFDTFTHKKSILKQSSRFDFPFRYPNSKNGLERARKIMK</sequence>
<evidence type="ECO:0000256" key="4">
    <source>
        <dbReference type="PROSITE-ProRule" id="PRU10007"/>
    </source>
</evidence>
<evidence type="ECO:0000256" key="1">
    <source>
        <dbReference type="ARBA" id="ARBA00009986"/>
    </source>
</evidence>
<evidence type="ECO:0000256" key="5">
    <source>
        <dbReference type="RuleBase" id="RU003345"/>
    </source>
</evidence>
<dbReference type="InterPro" id="IPR012394">
    <property type="entry name" value="Aldehyde_DH_NAD(P)"/>
</dbReference>
<dbReference type="Proteomes" id="UP001501734">
    <property type="component" value="Unassembled WGS sequence"/>
</dbReference>
<dbReference type="PANTHER" id="PTHR43570:SF16">
    <property type="entry name" value="ALDEHYDE DEHYDROGENASE TYPE III, ISOFORM Q"/>
    <property type="match status" value="1"/>
</dbReference>
<reference evidence="8" key="1">
    <citation type="journal article" date="2019" name="Int. J. Syst. Evol. Microbiol.">
        <title>The Global Catalogue of Microorganisms (GCM) 10K type strain sequencing project: providing services to taxonomists for standard genome sequencing and annotation.</title>
        <authorList>
            <consortium name="The Broad Institute Genomics Platform"/>
            <consortium name="The Broad Institute Genome Sequencing Center for Infectious Disease"/>
            <person name="Wu L."/>
            <person name="Ma J."/>
        </authorList>
    </citation>
    <scope>NUCLEOTIDE SEQUENCE [LARGE SCALE GENOMIC DNA]</scope>
    <source>
        <strain evidence="8">JCM 17250</strain>
    </source>
</reference>
<dbReference type="Gene3D" id="3.40.605.10">
    <property type="entry name" value="Aldehyde Dehydrogenase, Chain A, domain 1"/>
    <property type="match status" value="1"/>
</dbReference>
<dbReference type="PROSITE" id="PS00687">
    <property type="entry name" value="ALDEHYDE_DEHYDR_GLU"/>
    <property type="match status" value="1"/>
</dbReference>
<dbReference type="RefSeq" id="WP_344913319.1">
    <property type="nucleotide sequence ID" value="NZ_BAABDL010000125.1"/>
</dbReference>
<comment type="caution">
    <text evidence="7">The sequence shown here is derived from an EMBL/GenBank/DDBJ whole genome shotgun (WGS) entry which is preliminary data.</text>
</comment>
<evidence type="ECO:0000313" key="7">
    <source>
        <dbReference type="EMBL" id="GAA4077766.1"/>
    </source>
</evidence>
<dbReference type="PROSITE" id="PS00070">
    <property type="entry name" value="ALDEHYDE_DEHYDR_CYS"/>
    <property type="match status" value="1"/>
</dbReference>
<dbReference type="InterPro" id="IPR016162">
    <property type="entry name" value="Ald_DH_N"/>
</dbReference>
<dbReference type="Pfam" id="PF00171">
    <property type="entry name" value="Aldedh"/>
    <property type="match status" value="1"/>
</dbReference>